<evidence type="ECO:0000256" key="1">
    <source>
        <dbReference type="SAM" id="Coils"/>
    </source>
</evidence>
<dbReference type="AlphaFoldDB" id="I7LDB0"/>
<evidence type="ECO:0000313" key="2">
    <source>
        <dbReference type="EMBL" id="CCI84738.1"/>
    </source>
</evidence>
<protein>
    <recommendedName>
        <fullName evidence="4">DUF536 domain-containing protein</fullName>
    </recommendedName>
</protein>
<evidence type="ECO:0008006" key="4">
    <source>
        <dbReference type="Google" id="ProtNLM"/>
    </source>
</evidence>
<evidence type="ECO:0000313" key="3">
    <source>
        <dbReference type="Proteomes" id="UP000009311"/>
    </source>
</evidence>
<accession>I7LDB0</accession>
<dbReference type="RefSeq" id="WP_009559293.1">
    <property type="nucleotide sequence ID" value="NZ_AYZN01000006.1"/>
</dbReference>
<feature type="coiled-coil region" evidence="1">
    <location>
        <begin position="91"/>
        <end position="143"/>
    </location>
</feature>
<proteinExistence type="predicted"/>
<dbReference type="EMBL" id="CAKD01000010">
    <property type="protein sequence ID" value="CCI84738.1"/>
    <property type="molecule type" value="Genomic_DNA"/>
</dbReference>
<keyword evidence="3" id="KW-1185">Reference proteome</keyword>
<dbReference type="STRING" id="1423790.BN53_01250"/>
<gene>
    <name evidence="2" type="ORF">BN53_01250</name>
</gene>
<sequence>MTNQARKETYTTREIADILGFSDYHKVSNYLAKVKASPVDKIGNVNYYPTQVKDMAITYFKTLETTRNKSSKVSRTQEVIDGLHSQITILTNRQKQEIAELKEHYQQLIDSKNQTITSLQAEVERLAKELEIKNTQIETSNQLATQAQKLTAQAQQLHYLDSSQR</sequence>
<dbReference type="Proteomes" id="UP000009311">
    <property type="component" value="Unassembled WGS sequence"/>
</dbReference>
<comment type="caution">
    <text evidence="2">The sequence shown here is derived from an EMBL/GenBank/DDBJ whole genome shotgun (WGS) entry which is preliminary data.</text>
</comment>
<keyword evidence="1" id="KW-0175">Coiled coil</keyword>
<organism evidence="2 3">
    <name type="scientific">Lactobacillus pasteurii DSM 23907 = CRBIP 24.76</name>
    <dbReference type="NCBI Taxonomy" id="1423790"/>
    <lineage>
        <taxon>Bacteria</taxon>
        <taxon>Bacillati</taxon>
        <taxon>Bacillota</taxon>
        <taxon>Bacilli</taxon>
        <taxon>Lactobacillales</taxon>
        <taxon>Lactobacillaceae</taxon>
        <taxon>Lactobacillus</taxon>
    </lineage>
</organism>
<reference evidence="2 3" key="1">
    <citation type="submission" date="2012-06" db="EMBL/GenBank/DDBJ databases">
        <title>Draft Genome Sequence of Lactobacillus pasteurii CRBIP 24.76T.</title>
        <authorList>
            <person name="Cousin S."/>
            <person name="Bouchier C."/>
            <person name="Loux V."/>
            <person name="Ma L."/>
            <person name="Creno S."/>
            <person name="Bizet C."/>
            <person name="Clermont D."/>
        </authorList>
    </citation>
    <scope>NUCLEOTIDE SEQUENCE [LARGE SCALE GENOMIC DNA]</scope>
    <source>
        <strain evidence="3">CRBIP 24.76T</strain>
    </source>
</reference>
<dbReference type="OrthoDB" id="10000441at2"/>
<name>I7LDB0_9LACO</name>